<name>A0ACB7CEY3_9ASCO</name>
<sequence>MQHKENLKNKLVVLISGSGTNLQAIINACASGHIDCHISRVISNIGSAYGIVRAKNAGIPTTIHPLLPYKKKEEPSLEGIQKARHKYDKDLSEIIMKENPTLVVCVGWTHILSSSCLDPLQKHGIRLINLHPALPGEFDGMHAIKRAYDAFLQRKLVKTGVMVHWVIEKIDKGEPIVVKEVPMLDNETYNQFEERMHKIEHDAVIEAISIILQKKNI</sequence>
<evidence type="ECO:0000313" key="1">
    <source>
        <dbReference type="EMBL" id="KAG4306231.1"/>
    </source>
</evidence>
<protein>
    <submittedName>
        <fullName evidence="1">Uncharacterized protein</fullName>
    </submittedName>
</protein>
<proteinExistence type="predicted"/>
<dbReference type="EMBL" id="JABTEG010000001">
    <property type="protein sequence ID" value="KAG4306231.1"/>
    <property type="molecule type" value="Genomic_DNA"/>
</dbReference>
<organism evidence="1 2">
    <name type="scientific">Pneumocystis oryctolagi</name>
    <dbReference type="NCBI Taxonomy" id="42067"/>
    <lineage>
        <taxon>Eukaryota</taxon>
        <taxon>Fungi</taxon>
        <taxon>Dikarya</taxon>
        <taxon>Ascomycota</taxon>
        <taxon>Taphrinomycotina</taxon>
        <taxon>Pneumocystomycetes</taxon>
        <taxon>Pneumocystaceae</taxon>
        <taxon>Pneumocystis</taxon>
    </lineage>
</organism>
<accession>A0ACB7CEY3</accession>
<dbReference type="Proteomes" id="UP000768646">
    <property type="component" value="Unassembled WGS sequence"/>
</dbReference>
<gene>
    <name evidence="1" type="ORF">PORY_000219</name>
</gene>
<keyword evidence="2" id="KW-1185">Reference proteome</keyword>
<comment type="caution">
    <text evidence="1">The sequence shown here is derived from an EMBL/GenBank/DDBJ whole genome shotgun (WGS) entry which is preliminary data.</text>
</comment>
<reference evidence="1 2" key="1">
    <citation type="journal article" date="2021" name="Commun. Biol.">
        <title>Genomic insights into the host specific adaptation of the Pneumocystis genus.</title>
        <authorList>
            <person name="Cisse O.H."/>
            <person name="Ma L."/>
            <person name="Dekker J.P."/>
            <person name="Khil P.P."/>
            <person name="Youn J.-H."/>
            <person name="Brenchley J.M."/>
            <person name="Blair R."/>
            <person name="Pahar B."/>
            <person name="Chabe M."/>
            <person name="Van Rompay K.K.A."/>
            <person name="Keesler R."/>
            <person name="Sukura A."/>
            <person name="Hirsch V."/>
            <person name="Kutty G."/>
            <person name="Liu Y."/>
            <person name="Peng L."/>
            <person name="Chen J."/>
            <person name="Song J."/>
            <person name="Weissenbacher-Lang C."/>
            <person name="Xu J."/>
            <person name="Upham N.S."/>
            <person name="Stajich J.E."/>
            <person name="Cuomo C.A."/>
            <person name="Cushion M.T."/>
            <person name="Kovacs J.A."/>
        </authorList>
    </citation>
    <scope>NUCLEOTIDE SEQUENCE [LARGE SCALE GENOMIC DNA]</scope>
    <source>
        <strain evidence="1 2">RABM</strain>
    </source>
</reference>
<evidence type="ECO:0000313" key="2">
    <source>
        <dbReference type="Proteomes" id="UP000768646"/>
    </source>
</evidence>